<sequence length="246" mass="27801">MTVDEALTWVETILDYEALTQVQELVFRQSWEGKSYSKIAQDAGYDPDYIKDVGAKLWKRISQELGERVKKDNLKAVLRRYLHRHKVNIQRNLVIEVNLSGADLSGANLAGSRLVANLIEPAVTDSSSDTHSLTYSQDAILRWQNLTCHCSIVATLAEILEARNINFLVSPQFRLTIANSRQSYVFDLLVQHQDKSGLLIVQSKELDLPELSDLEQLPGIDLIRIYDQSQCASQPVAVIDQFLKAF</sequence>
<keyword evidence="3" id="KW-1185">Reference proteome</keyword>
<proteinExistence type="predicted"/>
<feature type="domain" description="vWA-MoxR associated protein N-terminal HTH" evidence="1">
    <location>
        <begin position="1"/>
        <end position="81"/>
    </location>
</feature>
<evidence type="ECO:0000313" key="2">
    <source>
        <dbReference type="EMBL" id="MDJ1177577.1"/>
    </source>
</evidence>
<reference evidence="2 3" key="1">
    <citation type="submission" date="2023-01" db="EMBL/GenBank/DDBJ databases">
        <title>Novel diversity within Roseofilum (Cyanobacteria; Desertifilaceae) from marine benthic mats with descriptions of four novel species.</title>
        <authorList>
            <person name="Wang Y."/>
            <person name="Berthold D.E."/>
            <person name="Hu J."/>
            <person name="Lefler F.W."/>
            <person name="Laughinghouse H.D. IV."/>
        </authorList>
    </citation>
    <scope>NUCLEOTIDE SEQUENCE [LARGE SCALE GENOMIC DNA]</scope>
    <source>
        <strain evidence="2 3">BLCC-M91</strain>
    </source>
</reference>
<dbReference type="Proteomes" id="UP001231370">
    <property type="component" value="Unassembled WGS sequence"/>
</dbReference>
<protein>
    <recommendedName>
        <fullName evidence="1">vWA-MoxR associated protein N-terminal HTH domain-containing protein</fullName>
    </recommendedName>
</protein>
<evidence type="ECO:0000259" key="1">
    <source>
        <dbReference type="Pfam" id="PF26355"/>
    </source>
</evidence>
<organism evidence="2 3">
    <name type="scientific">Roseofilum halophilum BLCC-M91</name>
    <dbReference type="NCBI Taxonomy" id="3022259"/>
    <lineage>
        <taxon>Bacteria</taxon>
        <taxon>Bacillati</taxon>
        <taxon>Cyanobacteriota</taxon>
        <taxon>Cyanophyceae</taxon>
        <taxon>Desertifilales</taxon>
        <taxon>Desertifilaceae</taxon>
        <taxon>Roseofilum</taxon>
        <taxon>Roseofilum halophilum</taxon>
    </lineage>
</organism>
<dbReference type="Pfam" id="PF26355">
    <property type="entry name" value="HTH_VMAP-M9"/>
    <property type="match status" value="1"/>
</dbReference>
<accession>A0ABT7BFK5</accession>
<gene>
    <name evidence="2" type="ORF">PJF56_01750</name>
</gene>
<name>A0ABT7BFK5_9CYAN</name>
<dbReference type="RefSeq" id="WP_283760907.1">
    <property type="nucleotide sequence ID" value="NZ_JAQPOK010000012.1"/>
</dbReference>
<dbReference type="InterPro" id="IPR058651">
    <property type="entry name" value="HTH_VMAP-M9"/>
</dbReference>
<evidence type="ECO:0000313" key="3">
    <source>
        <dbReference type="Proteomes" id="UP001231370"/>
    </source>
</evidence>
<dbReference type="EMBL" id="JAQPOK010000012">
    <property type="protein sequence ID" value="MDJ1177577.1"/>
    <property type="molecule type" value="Genomic_DNA"/>
</dbReference>
<comment type="caution">
    <text evidence="2">The sequence shown here is derived from an EMBL/GenBank/DDBJ whole genome shotgun (WGS) entry which is preliminary data.</text>
</comment>